<dbReference type="SUPFAM" id="SSF53850">
    <property type="entry name" value="Periplasmic binding protein-like II"/>
    <property type="match status" value="1"/>
</dbReference>
<proteinExistence type="predicted"/>
<dbReference type="Pfam" id="PF13531">
    <property type="entry name" value="SBP_bac_11"/>
    <property type="match status" value="1"/>
</dbReference>
<dbReference type="Gene3D" id="3.40.190.10">
    <property type="entry name" value="Periplasmic binding protein-like II"/>
    <property type="match status" value="2"/>
</dbReference>
<dbReference type="RefSeq" id="WP_344597385.1">
    <property type="nucleotide sequence ID" value="NZ_BAAARW010000039.1"/>
</dbReference>
<dbReference type="Proteomes" id="UP001501231">
    <property type="component" value="Unassembled WGS sequence"/>
</dbReference>
<comment type="caution">
    <text evidence="3">The sequence shown here is derived from an EMBL/GenBank/DDBJ whole genome shotgun (WGS) entry which is preliminary data.</text>
</comment>
<feature type="chain" id="PRO_5046962847" evidence="2">
    <location>
        <begin position="27"/>
        <end position="349"/>
    </location>
</feature>
<accession>A0ABN3KE80</accession>
<feature type="signal peptide" evidence="2">
    <location>
        <begin position="1"/>
        <end position="26"/>
    </location>
</feature>
<evidence type="ECO:0000256" key="2">
    <source>
        <dbReference type="SAM" id="SignalP"/>
    </source>
</evidence>
<evidence type="ECO:0000313" key="4">
    <source>
        <dbReference type="Proteomes" id="UP001501231"/>
    </source>
</evidence>
<gene>
    <name evidence="3" type="ORF">GCM10010191_86700</name>
</gene>
<protein>
    <submittedName>
        <fullName evidence="3">Extracellular solute-binding protein</fullName>
    </submittedName>
</protein>
<reference evidence="3 4" key="1">
    <citation type="journal article" date="2019" name="Int. J. Syst. Evol. Microbiol.">
        <title>The Global Catalogue of Microorganisms (GCM) 10K type strain sequencing project: providing services to taxonomists for standard genome sequencing and annotation.</title>
        <authorList>
            <consortium name="The Broad Institute Genomics Platform"/>
            <consortium name="The Broad Institute Genome Sequencing Center for Infectious Disease"/>
            <person name="Wu L."/>
            <person name="Ma J."/>
        </authorList>
    </citation>
    <scope>NUCLEOTIDE SEQUENCE [LARGE SCALE GENOMIC DNA]</scope>
    <source>
        <strain evidence="3 4">JCM 3325</strain>
    </source>
</reference>
<dbReference type="InterPro" id="IPR006311">
    <property type="entry name" value="TAT_signal"/>
</dbReference>
<dbReference type="PROSITE" id="PS51318">
    <property type="entry name" value="TAT"/>
    <property type="match status" value="1"/>
</dbReference>
<organism evidence="3 4">
    <name type="scientific">Actinomadura vinacea</name>
    <dbReference type="NCBI Taxonomy" id="115336"/>
    <lineage>
        <taxon>Bacteria</taxon>
        <taxon>Bacillati</taxon>
        <taxon>Actinomycetota</taxon>
        <taxon>Actinomycetes</taxon>
        <taxon>Streptosporangiales</taxon>
        <taxon>Thermomonosporaceae</taxon>
        <taxon>Actinomadura</taxon>
    </lineage>
</organism>
<keyword evidence="4" id="KW-1185">Reference proteome</keyword>
<sequence length="349" mass="37635">MTRDVNRRRFLGAVSLAAAVVLPAAACSAGPAQPEGNAPVAGSWNEIVAAAEKEGKVTIYSSHGTEELNDFKGRFEKKYPKVKLTVVRGTDADLTPKVEAERKTGKGIADVFFGASLVWVKANKDAFEAPRGPSFEAPAYNKQTSVPEGTYFLTNAAVLTFGWNTKLYKKGIKDYPDLLDPSLRGGKIGVIKPAAPSMVDFYLYLQETYGADFVKKLAAQKPRIYPSSLPIAQAIQSGEIAATPFVSPLIDEKKSGAPVDWGLAKKPWGALFWGMALKSAPHPNAAQLIADFIIGEQGQEAIARTHASVLPNIPGTVGNTSTVRKQDLAQLTPEKVREFQAKWNQDFGS</sequence>
<name>A0ABN3KE80_9ACTN</name>
<dbReference type="EMBL" id="BAAARW010000039">
    <property type="protein sequence ID" value="GAA2454442.1"/>
    <property type="molecule type" value="Genomic_DNA"/>
</dbReference>
<dbReference type="PANTHER" id="PTHR30006">
    <property type="entry name" value="THIAMINE-BINDING PERIPLASMIC PROTEIN-RELATED"/>
    <property type="match status" value="1"/>
</dbReference>
<evidence type="ECO:0000313" key="3">
    <source>
        <dbReference type="EMBL" id="GAA2454442.1"/>
    </source>
</evidence>
<keyword evidence="1 2" id="KW-0732">Signal</keyword>
<dbReference type="PANTHER" id="PTHR30006:SF24">
    <property type="entry name" value="SLL0237 PROTEIN"/>
    <property type="match status" value="1"/>
</dbReference>
<evidence type="ECO:0000256" key="1">
    <source>
        <dbReference type="ARBA" id="ARBA00022729"/>
    </source>
</evidence>